<feature type="compositionally biased region" description="Pro residues" evidence="1">
    <location>
        <begin position="1"/>
        <end position="25"/>
    </location>
</feature>
<gene>
    <name evidence="3" type="ORF">SOCE836_011490</name>
</gene>
<feature type="region of interest" description="Disordered" evidence="1">
    <location>
        <begin position="249"/>
        <end position="271"/>
    </location>
</feature>
<proteinExistence type="predicted"/>
<evidence type="ECO:0000313" key="3">
    <source>
        <dbReference type="EMBL" id="AUX29063.1"/>
    </source>
</evidence>
<feature type="domain" description="GYF" evidence="2">
    <location>
        <begin position="46"/>
        <end position="83"/>
    </location>
</feature>
<feature type="region of interest" description="Disordered" evidence="1">
    <location>
        <begin position="85"/>
        <end position="130"/>
    </location>
</feature>
<organism evidence="3 4">
    <name type="scientific">Sorangium cellulosum</name>
    <name type="common">Polyangium cellulosum</name>
    <dbReference type="NCBI Taxonomy" id="56"/>
    <lineage>
        <taxon>Bacteria</taxon>
        <taxon>Pseudomonadati</taxon>
        <taxon>Myxococcota</taxon>
        <taxon>Polyangia</taxon>
        <taxon>Polyangiales</taxon>
        <taxon>Polyangiaceae</taxon>
        <taxon>Sorangium</taxon>
    </lineage>
</organism>
<feature type="region of interest" description="Disordered" evidence="1">
    <location>
        <begin position="1"/>
        <end position="32"/>
    </location>
</feature>
<evidence type="ECO:0000259" key="2">
    <source>
        <dbReference type="Pfam" id="PF14237"/>
    </source>
</evidence>
<dbReference type="Pfam" id="PF14237">
    <property type="entry name" value="GYF_2"/>
    <property type="match status" value="1"/>
</dbReference>
<dbReference type="AlphaFoldDB" id="A0A4P2QI92"/>
<protein>
    <recommendedName>
        <fullName evidence="2">GYF domain-containing protein</fullName>
    </recommendedName>
</protein>
<dbReference type="Proteomes" id="UP000295497">
    <property type="component" value="Chromosome"/>
</dbReference>
<name>A0A4P2QI92_SORCE</name>
<sequence>MKPPPLPARRPAPPVPARRPAPPVPATDDRESLWHVAIAPDDIKVLTLDKLDDLFRLDLIDESTKIWKPGMATWQPLGVVAGLDSDPPVESARVPAPQSTARRGPPPPPSPPSRNMDSDHPTPVVSSLSSMFPVSPTMPIGELDSSPHLVTRTEVQAPPAAILAASRPTPPPGMPDLRAPLLMIQPAEAVEAPPRARARDTGRAQRLMLALSVVTGLMLTLYRNDVLLDAARSAGREGVYQKIETALGGPGFGTPRSIDPLRAPAEPAPTK</sequence>
<reference evidence="3 4" key="1">
    <citation type="submission" date="2015-09" db="EMBL/GenBank/DDBJ databases">
        <title>Sorangium comparison.</title>
        <authorList>
            <person name="Zaburannyi N."/>
            <person name="Bunk B."/>
            <person name="Overmann J."/>
            <person name="Mueller R."/>
        </authorList>
    </citation>
    <scope>NUCLEOTIDE SEQUENCE [LARGE SCALE GENOMIC DNA]</scope>
    <source>
        <strain evidence="3 4">So ce836</strain>
    </source>
</reference>
<dbReference type="InterPro" id="IPR025640">
    <property type="entry name" value="GYF_2"/>
</dbReference>
<dbReference type="EMBL" id="CP012672">
    <property type="protein sequence ID" value="AUX29063.1"/>
    <property type="molecule type" value="Genomic_DNA"/>
</dbReference>
<evidence type="ECO:0000256" key="1">
    <source>
        <dbReference type="SAM" id="MobiDB-lite"/>
    </source>
</evidence>
<evidence type="ECO:0000313" key="4">
    <source>
        <dbReference type="Proteomes" id="UP000295497"/>
    </source>
</evidence>
<accession>A0A4P2QI92</accession>